<sequence length="122" mass="12949">MRGATALIIQKGNGVFRGNYQHNTPHGQFGLNGSVKNNDYRSLSGNWYGSLTATPYGAALHQNSAGDEPRIMLAAQVKGIPINNGSGVTNDYGIAVANGVSSYQTSDVWIDVNNLPVDVEVL</sequence>
<name>A0A4U9WQ03_SERFO</name>
<gene>
    <name evidence="1" type="ORF">NCTC12965_08840</name>
</gene>
<dbReference type="InterPro" id="IPR042186">
    <property type="entry name" value="FimD_plug_dom"/>
</dbReference>
<dbReference type="Pfam" id="PF00577">
    <property type="entry name" value="Usher"/>
    <property type="match status" value="1"/>
</dbReference>
<dbReference type="GO" id="GO:0009297">
    <property type="term" value="P:pilus assembly"/>
    <property type="evidence" value="ECO:0007669"/>
    <property type="project" value="InterPro"/>
</dbReference>
<dbReference type="GO" id="GO:0009279">
    <property type="term" value="C:cell outer membrane"/>
    <property type="evidence" value="ECO:0007669"/>
    <property type="project" value="TreeGrafter"/>
</dbReference>
<protein>
    <submittedName>
        <fullName evidence="1">Fimbrial outer membrane usher protein StdB</fullName>
    </submittedName>
</protein>
<dbReference type="InterPro" id="IPR000015">
    <property type="entry name" value="Fimb_usher"/>
</dbReference>
<organism evidence="1">
    <name type="scientific">Serratia fonticola</name>
    <dbReference type="NCBI Taxonomy" id="47917"/>
    <lineage>
        <taxon>Bacteria</taxon>
        <taxon>Pseudomonadati</taxon>
        <taxon>Pseudomonadota</taxon>
        <taxon>Gammaproteobacteria</taxon>
        <taxon>Enterobacterales</taxon>
        <taxon>Yersiniaceae</taxon>
        <taxon>Serratia</taxon>
    </lineage>
</organism>
<dbReference type="Gene3D" id="2.60.40.2610">
    <property type="entry name" value="Outer membrane usher protein FimD, plug domain"/>
    <property type="match status" value="1"/>
</dbReference>
<proteinExistence type="predicted"/>
<reference evidence="1" key="1">
    <citation type="submission" date="2019-05" db="EMBL/GenBank/DDBJ databases">
        <authorList>
            <consortium name="Pathogen Informatics"/>
        </authorList>
    </citation>
    <scope>NUCLEOTIDE SEQUENCE [LARGE SCALE GENOMIC DNA]</scope>
    <source>
        <strain evidence="1">NCTC12965</strain>
    </source>
</reference>
<dbReference type="AlphaFoldDB" id="A0A4U9WQ03"/>
<evidence type="ECO:0000313" key="1">
    <source>
        <dbReference type="EMBL" id="VTR61469.1"/>
    </source>
</evidence>
<dbReference type="EMBL" id="CABEEZ010000168">
    <property type="protein sequence ID" value="VTR61469.1"/>
    <property type="molecule type" value="Genomic_DNA"/>
</dbReference>
<dbReference type="PANTHER" id="PTHR30451:SF4">
    <property type="entry name" value="OUTER MEMBRANE USHER PROTEIN YQIG-RELATED"/>
    <property type="match status" value="1"/>
</dbReference>
<dbReference type="PANTHER" id="PTHR30451">
    <property type="entry name" value="OUTER MEMBRANE USHER PROTEIN"/>
    <property type="match status" value="1"/>
</dbReference>
<accession>A0A4U9WQ03</accession>
<dbReference type="GO" id="GO:0015473">
    <property type="term" value="F:fimbrial usher porin activity"/>
    <property type="evidence" value="ECO:0007669"/>
    <property type="project" value="InterPro"/>
</dbReference>